<evidence type="ECO:0000313" key="2">
    <source>
        <dbReference type="EMBL" id="VWL94954.1"/>
    </source>
</evidence>
<keyword evidence="1" id="KW-0812">Transmembrane</keyword>
<proteinExistence type="predicted"/>
<keyword evidence="1" id="KW-0472">Membrane</keyword>
<gene>
    <name evidence="2" type="ORF">KCJAJFAP_00104</name>
</gene>
<sequence length="328" mass="35111">MSKDKNEQNEIARPVGKHFAQVDDSKAKSCLVESAPPVTKVRKRLWAVAVLLCAIAIATGTYLTYTAFLAGDFLKSVAVSGTSQALFASDMLAGYTNESLDDGEIAVRSVVVDTDTGKKTCSFTFRIYNHLLGDKNKVNDKDVNATLSVRATGTTGTWSVNGTPALTTSGTVDLSFPANKATMYTYTVTFDKDDLNTASFTVKAKVGPDSPGTNLKWLAAKIAPAERAEVTASGVSGECVDKGKNIGSFDAYNYRVTVTGSPTKVKLIWGDKVELDPFFVMNHSGATESKSDRSVTFTMNPGSEIITFYRAKDAPGNWGDIVVECKAA</sequence>
<feature type="transmembrane region" description="Helical" evidence="1">
    <location>
        <begin position="45"/>
        <end position="65"/>
    </location>
</feature>
<accession>A0A5K1J051</accession>
<dbReference type="RefSeq" id="WP_152076401.1">
    <property type="nucleotide sequence ID" value="NZ_CAAKNU010000050.1"/>
</dbReference>
<keyword evidence="3" id="KW-1185">Reference proteome</keyword>
<protein>
    <submittedName>
        <fullName evidence="2">Uncharacterized protein</fullName>
    </submittedName>
</protein>
<dbReference type="Proteomes" id="UP000361836">
    <property type="component" value="Unassembled WGS sequence"/>
</dbReference>
<dbReference type="EMBL" id="CABWIE010000019">
    <property type="protein sequence ID" value="VWL94954.1"/>
    <property type="molecule type" value="Genomic_DNA"/>
</dbReference>
<organism evidence="2 3">
    <name type="scientific">Collinsella aerofaciens</name>
    <dbReference type="NCBI Taxonomy" id="74426"/>
    <lineage>
        <taxon>Bacteria</taxon>
        <taxon>Bacillati</taxon>
        <taxon>Actinomycetota</taxon>
        <taxon>Coriobacteriia</taxon>
        <taxon>Coriobacteriales</taxon>
        <taxon>Coriobacteriaceae</taxon>
        <taxon>Collinsella</taxon>
    </lineage>
</organism>
<reference evidence="2 3" key="1">
    <citation type="submission" date="2019-10" db="EMBL/GenBank/DDBJ databases">
        <authorList>
            <person name="Wolf R A."/>
        </authorList>
    </citation>
    <scope>NUCLEOTIDE SEQUENCE [LARGE SCALE GENOMIC DNA]</scope>
    <source>
        <strain evidence="2">Collinsella_aerofaciens_MC2</strain>
    </source>
</reference>
<evidence type="ECO:0000256" key="1">
    <source>
        <dbReference type="SAM" id="Phobius"/>
    </source>
</evidence>
<evidence type="ECO:0000313" key="3">
    <source>
        <dbReference type="Proteomes" id="UP000361836"/>
    </source>
</evidence>
<name>A0A5K1J051_9ACTN</name>
<dbReference type="AlphaFoldDB" id="A0A5K1J051"/>
<keyword evidence="1" id="KW-1133">Transmembrane helix</keyword>